<name>A0AAE1YVE4_9LAMI</name>
<feature type="compositionally biased region" description="Polar residues" evidence="1">
    <location>
        <begin position="1"/>
        <end position="12"/>
    </location>
</feature>
<evidence type="ECO:0000256" key="1">
    <source>
        <dbReference type="SAM" id="MobiDB-lite"/>
    </source>
</evidence>
<feature type="region of interest" description="Disordered" evidence="1">
    <location>
        <begin position="1"/>
        <end position="92"/>
    </location>
</feature>
<sequence>MTQALQNKNQLASRIEPPMDDKEDTLVDSTTTKPDSKSAAPADPAEGDKMQVETEESLVNSTIYKPGIDTEGNQGDNLGLLTQDGRNKQVSPNNRITKRHLTTVTITEVHQSIKTKGMEGNACKSSCEQQLKTKTETENGSNSPERRSFHKSQQPQPRTLSQQCTYTKHYHNSEPSSGNSCEHCYAQQCPHSTSTFCTIPSSQPKHPPDSFQEPH</sequence>
<organism evidence="2 3">
    <name type="scientific">Sesamum alatum</name>
    <dbReference type="NCBI Taxonomy" id="300844"/>
    <lineage>
        <taxon>Eukaryota</taxon>
        <taxon>Viridiplantae</taxon>
        <taxon>Streptophyta</taxon>
        <taxon>Embryophyta</taxon>
        <taxon>Tracheophyta</taxon>
        <taxon>Spermatophyta</taxon>
        <taxon>Magnoliopsida</taxon>
        <taxon>eudicotyledons</taxon>
        <taxon>Gunneridae</taxon>
        <taxon>Pentapetalae</taxon>
        <taxon>asterids</taxon>
        <taxon>lamiids</taxon>
        <taxon>Lamiales</taxon>
        <taxon>Pedaliaceae</taxon>
        <taxon>Sesamum</taxon>
    </lineage>
</organism>
<dbReference type="Proteomes" id="UP001293254">
    <property type="component" value="Unassembled WGS sequence"/>
</dbReference>
<evidence type="ECO:0000313" key="2">
    <source>
        <dbReference type="EMBL" id="KAK4437460.1"/>
    </source>
</evidence>
<accession>A0AAE1YVE4</accession>
<reference evidence="2" key="1">
    <citation type="submission" date="2020-06" db="EMBL/GenBank/DDBJ databases">
        <authorList>
            <person name="Li T."/>
            <person name="Hu X."/>
            <person name="Zhang T."/>
            <person name="Song X."/>
            <person name="Zhang H."/>
            <person name="Dai N."/>
            <person name="Sheng W."/>
            <person name="Hou X."/>
            <person name="Wei L."/>
        </authorList>
    </citation>
    <scope>NUCLEOTIDE SEQUENCE</scope>
    <source>
        <strain evidence="2">3651</strain>
        <tissue evidence="2">Leaf</tissue>
    </source>
</reference>
<feature type="region of interest" description="Disordered" evidence="1">
    <location>
        <begin position="117"/>
        <end position="162"/>
    </location>
</feature>
<dbReference type="EMBL" id="JACGWO010000001">
    <property type="protein sequence ID" value="KAK4437460.1"/>
    <property type="molecule type" value="Genomic_DNA"/>
</dbReference>
<gene>
    <name evidence="2" type="ORF">Salat_0079900</name>
</gene>
<proteinExistence type="predicted"/>
<comment type="caution">
    <text evidence="2">The sequence shown here is derived from an EMBL/GenBank/DDBJ whole genome shotgun (WGS) entry which is preliminary data.</text>
</comment>
<dbReference type="AlphaFoldDB" id="A0AAE1YVE4"/>
<protein>
    <submittedName>
        <fullName evidence="2">Uncharacterized protein</fullName>
    </submittedName>
</protein>
<reference evidence="2" key="2">
    <citation type="journal article" date="2024" name="Plant">
        <title>Genomic evolution and insights into agronomic trait innovations of Sesamum species.</title>
        <authorList>
            <person name="Miao H."/>
            <person name="Wang L."/>
            <person name="Qu L."/>
            <person name="Liu H."/>
            <person name="Sun Y."/>
            <person name="Le M."/>
            <person name="Wang Q."/>
            <person name="Wei S."/>
            <person name="Zheng Y."/>
            <person name="Lin W."/>
            <person name="Duan Y."/>
            <person name="Cao H."/>
            <person name="Xiong S."/>
            <person name="Wang X."/>
            <person name="Wei L."/>
            <person name="Li C."/>
            <person name="Ma Q."/>
            <person name="Ju M."/>
            <person name="Zhao R."/>
            <person name="Li G."/>
            <person name="Mu C."/>
            <person name="Tian Q."/>
            <person name="Mei H."/>
            <person name="Zhang T."/>
            <person name="Gao T."/>
            <person name="Zhang H."/>
        </authorList>
    </citation>
    <scope>NUCLEOTIDE SEQUENCE</scope>
    <source>
        <strain evidence="2">3651</strain>
    </source>
</reference>
<keyword evidence="3" id="KW-1185">Reference proteome</keyword>
<evidence type="ECO:0000313" key="3">
    <source>
        <dbReference type="Proteomes" id="UP001293254"/>
    </source>
</evidence>
<feature type="compositionally biased region" description="Polar residues" evidence="1">
    <location>
        <begin position="151"/>
        <end position="162"/>
    </location>
</feature>